<dbReference type="GO" id="GO:0005634">
    <property type="term" value="C:nucleus"/>
    <property type="evidence" value="ECO:0007669"/>
    <property type="project" value="TreeGrafter"/>
</dbReference>
<evidence type="ECO:0000313" key="2">
    <source>
        <dbReference type="EMBL" id="CAH1797278.1"/>
    </source>
</evidence>
<feature type="compositionally biased region" description="Basic and acidic residues" evidence="1">
    <location>
        <begin position="20"/>
        <end position="31"/>
    </location>
</feature>
<feature type="compositionally biased region" description="Polar residues" evidence="1">
    <location>
        <begin position="236"/>
        <end position="252"/>
    </location>
</feature>
<accession>A0A8J1TYE4</accession>
<dbReference type="GO" id="GO:0002376">
    <property type="term" value="P:immune system process"/>
    <property type="evidence" value="ECO:0007669"/>
    <property type="project" value="TreeGrafter"/>
</dbReference>
<feature type="region of interest" description="Disordered" evidence="1">
    <location>
        <begin position="202"/>
        <end position="254"/>
    </location>
</feature>
<dbReference type="PANTHER" id="PTHR11949">
    <property type="entry name" value="INTERFERON REGULATORY FACTOR"/>
    <property type="match status" value="1"/>
</dbReference>
<evidence type="ECO:0000256" key="1">
    <source>
        <dbReference type="SAM" id="MobiDB-lite"/>
    </source>
</evidence>
<dbReference type="AlphaFoldDB" id="A0A8J1TYE4"/>
<feature type="region of interest" description="Disordered" evidence="1">
    <location>
        <begin position="334"/>
        <end position="373"/>
    </location>
</feature>
<comment type="caution">
    <text evidence="2">The sequence shown here is derived from an EMBL/GenBank/DDBJ whole genome shotgun (WGS) entry which is preliminary data.</text>
</comment>
<dbReference type="GO" id="GO:0000978">
    <property type="term" value="F:RNA polymerase II cis-regulatory region sequence-specific DNA binding"/>
    <property type="evidence" value="ECO:0007669"/>
    <property type="project" value="TreeGrafter"/>
</dbReference>
<feature type="region of interest" description="Disordered" evidence="1">
    <location>
        <begin position="385"/>
        <end position="404"/>
    </location>
</feature>
<sequence>MTLSIHSKPRRRCRRLTRTTRNDTRSRRLDRCTSPLNGITNGQASQSTPSGRNIYRRQFVKQNRIKRESTSSDDSCCTKEEFYAGRARCRNPMERERMRPWLIRIVDSGNMPGVKWVDSAKTKIRISWIHAARHGYEPPKENIFKAWAIHSGKYDPQDQDPKKWKANFRCAINTLPDVKLSLTESQKRGKDAFKVYELKPEKARKRKTKTPALSTSLPADLSNAQHGDEAPRYHQARTQPYNNQRRASSKTVTLEDKKRMLQEAKKRTSDPISIPNAKNNIKQEAEVLYSNEIGDYWKDMFSSTMSSTFKGIHSGCQMTIRDIALEQYMMSPFNEDMDGQSDTSSVMLHSPSSSSRRPSISGESDNSDRGNNEDDLIVELVDRMRRDSETGSPTRSLTSPPLQSAHLQFSEYSRGSDDSPPIIQEGPNNYPMPNLYQNGPLDPFPQHHSAPNFSSQKMTNMFDAFPDFSNTPEIPVTVDLLNPVETTHVTMEDHTYTNLAPVTTQTMAGLQPMAQHYTNSIQVQEGPRVMAETIPSPRDHFLAAMQVDDNTTWSYQDNQQDSIAKHT</sequence>
<reference evidence="2" key="1">
    <citation type="submission" date="2022-03" db="EMBL/GenBank/DDBJ databases">
        <authorList>
            <person name="Martin C."/>
        </authorList>
    </citation>
    <scope>NUCLEOTIDE SEQUENCE</scope>
</reference>
<protein>
    <submittedName>
        <fullName evidence="2">Uncharacterized protein</fullName>
    </submittedName>
</protein>
<feature type="compositionally biased region" description="Polar residues" evidence="1">
    <location>
        <begin position="390"/>
        <end position="404"/>
    </location>
</feature>
<feature type="compositionally biased region" description="Low complexity" evidence="1">
    <location>
        <begin position="344"/>
        <end position="364"/>
    </location>
</feature>
<proteinExistence type="predicted"/>
<name>A0A8J1TYE4_OWEFU</name>
<dbReference type="PROSITE" id="PS51507">
    <property type="entry name" value="IRF_2"/>
    <property type="match status" value="1"/>
</dbReference>
<dbReference type="Gene3D" id="1.10.10.10">
    <property type="entry name" value="Winged helix-like DNA-binding domain superfamily/Winged helix DNA-binding domain"/>
    <property type="match status" value="1"/>
</dbReference>
<dbReference type="PANTHER" id="PTHR11949:SF17">
    <property type="entry name" value="IRF TRYPTOPHAN PENTAD REPEAT DOMAIN-CONTAINING PROTEIN"/>
    <property type="match status" value="1"/>
</dbReference>
<feature type="compositionally biased region" description="Basic residues" evidence="1">
    <location>
        <begin position="7"/>
        <end position="18"/>
    </location>
</feature>
<dbReference type="OrthoDB" id="6538197at2759"/>
<dbReference type="InterPro" id="IPR036388">
    <property type="entry name" value="WH-like_DNA-bd_sf"/>
</dbReference>
<evidence type="ECO:0000313" key="3">
    <source>
        <dbReference type="Proteomes" id="UP000749559"/>
    </source>
</evidence>
<feature type="region of interest" description="Disordered" evidence="1">
    <location>
        <begin position="1"/>
        <end position="51"/>
    </location>
</feature>
<dbReference type="InterPro" id="IPR036390">
    <property type="entry name" value="WH_DNA-bd_sf"/>
</dbReference>
<keyword evidence="3" id="KW-1185">Reference proteome</keyword>
<dbReference type="Proteomes" id="UP000749559">
    <property type="component" value="Unassembled WGS sequence"/>
</dbReference>
<dbReference type="Pfam" id="PF00605">
    <property type="entry name" value="IRF"/>
    <property type="match status" value="1"/>
</dbReference>
<feature type="compositionally biased region" description="Polar residues" evidence="1">
    <location>
        <begin position="211"/>
        <end position="225"/>
    </location>
</feature>
<feature type="compositionally biased region" description="Polar residues" evidence="1">
    <location>
        <begin position="34"/>
        <end position="51"/>
    </location>
</feature>
<dbReference type="InterPro" id="IPR001346">
    <property type="entry name" value="Interferon_reg_fact_DNA-bd_dom"/>
</dbReference>
<dbReference type="GO" id="GO:0000981">
    <property type="term" value="F:DNA-binding transcription factor activity, RNA polymerase II-specific"/>
    <property type="evidence" value="ECO:0007669"/>
    <property type="project" value="TreeGrafter"/>
</dbReference>
<dbReference type="PRINTS" id="PR00267">
    <property type="entry name" value="INTFRNREGFCT"/>
</dbReference>
<organism evidence="2 3">
    <name type="scientific">Owenia fusiformis</name>
    <name type="common">Polychaete worm</name>
    <dbReference type="NCBI Taxonomy" id="6347"/>
    <lineage>
        <taxon>Eukaryota</taxon>
        <taxon>Metazoa</taxon>
        <taxon>Spiralia</taxon>
        <taxon>Lophotrochozoa</taxon>
        <taxon>Annelida</taxon>
        <taxon>Polychaeta</taxon>
        <taxon>Sedentaria</taxon>
        <taxon>Canalipalpata</taxon>
        <taxon>Sabellida</taxon>
        <taxon>Oweniida</taxon>
        <taxon>Oweniidae</taxon>
        <taxon>Owenia</taxon>
    </lineage>
</organism>
<gene>
    <name evidence="2" type="ORF">OFUS_LOCUS21597</name>
</gene>
<dbReference type="SMART" id="SM00348">
    <property type="entry name" value="IRF"/>
    <property type="match status" value="1"/>
</dbReference>
<dbReference type="SUPFAM" id="SSF46785">
    <property type="entry name" value="Winged helix' DNA-binding domain"/>
    <property type="match status" value="1"/>
</dbReference>
<dbReference type="EMBL" id="CAIIXF020000010">
    <property type="protein sequence ID" value="CAH1797278.1"/>
    <property type="molecule type" value="Genomic_DNA"/>
</dbReference>
<dbReference type="CDD" id="cd00103">
    <property type="entry name" value="IRF"/>
    <property type="match status" value="1"/>
</dbReference>